<dbReference type="Gene3D" id="3.40.1280.10">
    <property type="match status" value="1"/>
</dbReference>
<feature type="domain" description="Ribosomal RNA small subunit methyltransferase E methyltransferase" evidence="11">
    <location>
        <begin position="32"/>
        <end position="184"/>
    </location>
</feature>
<evidence type="ECO:0000256" key="6">
    <source>
        <dbReference type="ARBA" id="ARBA00022603"/>
    </source>
</evidence>
<evidence type="ECO:0000256" key="5">
    <source>
        <dbReference type="ARBA" id="ARBA00022552"/>
    </source>
</evidence>
<dbReference type="NCBIfam" id="TIGR00046">
    <property type="entry name" value="RsmE family RNA methyltransferase"/>
    <property type="match status" value="1"/>
</dbReference>
<comment type="catalytic activity">
    <reaction evidence="10">
        <text>uridine(1498) in 16S rRNA + S-adenosyl-L-methionine = N(3)-methyluridine(1498) in 16S rRNA + S-adenosyl-L-homocysteine + H(+)</text>
        <dbReference type="Rhea" id="RHEA:42920"/>
        <dbReference type="Rhea" id="RHEA-COMP:10283"/>
        <dbReference type="Rhea" id="RHEA-COMP:10284"/>
        <dbReference type="ChEBI" id="CHEBI:15378"/>
        <dbReference type="ChEBI" id="CHEBI:57856"/>
        <dbReference type="ChEBI" id="CHEBI:59789"/>
        <dbReference type="ChEBI" id="CHEBI:65315"/>
        <dbReference type="ChEBI" id="CHEBI:74502"/>
        <dbReference type="EC" id="2.1.1.193"/>
    </reaction>
</comment>
<dbReference type="InterPro" id="IPR029026">
    <property type="entry name" value="tRNA_m1G_MTases_N"/>
</dbReference>
<evidence type="ECO:0000256" key="4">
    <source>
        <dbReference type="ARBA" id="ARBA00022490"/>
    </source>
</evidence>
<gene>
    <name evidence="12" type="ORF">METZ01_LOCUS52993</name>
</gene>
<dbReference type="SUPFAM" id="SSF75217">
    <property type="entry name" value="alpha/beta knot"/>
    <property type="match status" value="1"/>
</dbReference>
<dbReference type="EC" id="2.1.1.193" evidence="3"/>
<accession>A0A381S9G9</accession>
<evidence type="ECO:0000256" key="3">
    <source>
        <dbReference type="ARBA" id="ARBA00012328"/>
    </source>
</evidence>
<protein>
    <recommendedName>
        <fullName evidence="3">16S rRNA (uracil(1498)-N(3))-methyltransferase</fullName>
        <ecNumber evidence="3">2.1.1.193</ecNumber>
    </recommendedName>
</protein>
<dbReference type="GO" id="GO:0070042">
    <property type="term" value="F:rRNA (uridine-N3-)-methyltransferase activity"/>
    <property type="evidence" value="ECO:0007669"/>
    <property type="project" value="TreeGrafter"/>
</dbReference>
<dbReference type="InterPro" id="IPR046886">
    <property type="entry name" value="RsmE_MTase_dom"/>
</dbReference>
<dbReference type="GO" id="GO:0005737">
    <property type="term" value="C:cytoplasm"/>
    <property type="evidence" value="ECO:0007669"/>
    <property type="project" value="UniProtKB-SubCell"/>
</dbReference>
<proteinExistence type="inferred from homology"/>
<sequence length="189" mass="20901">MNGAGIGYHAKIKSVEKNVSGTIKESIPDLGENKCSVNLASGLIKRDRFELMLEKATELGVNKIQPLMLERCVKKTMNFERSQKIIISSAKQCYRSRFPVLHEPMDMKKLLKNSDGQFISGIMGADKSLSELELDKNVTVIIGPEGDFTENEIGQMKNAGVLFFNLGGRRLRAETAALNSLAVLNELIN</sequence>
<comment type="function">
    <text evidence="9">Specifically methylates the N3 position of the uracil ring of uridine 1498 (m3U1498) in 16S rRNA. Acts on the fully assembled 30S ribosomal subunit.</text>
</comment>
<keyword evidence="8" id="KW-0949">S-adenosyl-L-methionine</keyword>
<dbReference type="GO" id="GO:0070475">
    <property type="term" value="P:rRNA base methylation"/>
    <property type="evidence" value="ECO:0007669"/>
    <property type="project" value="TreeGrafter"/>
</dbReference>
<name>A0A381S9G9_9ZZZZ</name>
<evidence type="ECO:0000256" key="1">
    <source>
        <dbReference type="ARBA" id="ARBA00004496"/>
    </source>
</evidence>
<evidence type="ECO:0000256" key="9">
    <source>
        <dbReference type="ARBA" id="ARBA00025699"/>
    </source>
</evidence>
<evidence type="ECO:0000256" key="8">
    <source>
        <dbReference type="ARBA" id="ARBA00022691"/>
    </source>
</evidence>
<keyword evidence="4" id="KW-0963">Cytoplasm</keyword>
<dbReference type="InterPro" id="IPR029028">
    <property type="entry name" value="Alpha/beta_knot_MTases"/>
</dbReference>
<evidence type="ECO:0000259" key="11">
    <source>
        <dbReference type="Pfam" id="PF04452"/>
    </source>
</evidence>
<evidence type="ECO:0000256" key="10">
    <source>
        <dbReference type="ARBA" id="ARBA00047944"/>
    </source>
</evidence>
<evidence type="ECO:0000313" key="12">
    <source>
        <dbReference type="EMBL" id="SVA00139.1"/>
    </source>
</evidence>
<dbReference type="CDD" id="cd18084">
    <property type="entry name" value="RsmE-like"/>
    <property type="match status" value="1"/>
</dbReference>
<reference evidence="12" key="1">
    <citation type="submission" date="2018-05" db="EMBL/GenBank/DDBJ databases">
        <authorList>
            <person name="Lanie J.A."/>
            <person name="Ng W.-L."/>
            <person name="Kazmierczak K.M."/>
            <person name="Andrzejewski T.M."/>
            <person name="Davidsen T.M."/>
            <person name="Wayne K.J."/>
            <person name="Tettelin H."/>
            <person name="Glass J.I."/>
            <person name="Rusch D."/>
            <person name="Podicherti R."/>
            <person name="Tsui H.-C.T."/>
            <person name="Winkler M.E."/>
        </authorList>
    </citation>
    <scope>NUCLEOTIDE SEQUENCE</scope>
</reference>
<keyword evidence="6" id="KW-0489">Methyltransferase</keyword>
<dbReference type="InterPro" id="IPR006700">
    <property type="entry name" value="RsmE"/>
</dbReference>
<keyword evidence="7" id="KW-0808">Transferase</keyword>
<evidence type="ECO:0000256" key="7">
    <source>
        <dbReference type="ARBA" id="ARBA00022679"/>
    </source>
</evidence>
<keyword evidence="5" id="KW-0698">rRNA processing</keyword>
<comment type="subcellular location">
    <subcellularLocation>
        <location evidence="1">Cytoplasm</location>
    </subcellularLocation>
</comment>
<evidence type="ECO:0000256" key="2">
    <source>
        <dbReference type="ARBA" id="ARBA00005528"/>
    </source>
</evidence>
<dbReference type="AlphaFoldDB" id="A0A381S9G9"/>
<organism evidence="12">
    <name type="scientific">marine metagenome</name>
    <dbReference type="NCBI Taxonomy" id="408172"/>
    <lineage>
        <taxon>unclassified sequences</taxon>
        <taxon>metagenomes</taxon>
        <taxon>ecological metagenomes</taxon>
    </lineage>
</organism>
<dbReference type="Pfam" id="PF04452">
    <property type="entry name" value="Methyltrans_RNA"/>
    <property type="match status" value="1"/>
</dbReference>
<dbReference type="EMBL" id="UINC01002771">
    <property type="protein sequence ID" value="SVA00139.1"/>
    <property type="molecule type" value="Genomic_DNA"/>
</dbReference>
<dbReference type="PANTHER" id="PTHR30027">
    <property type="entry name" value="RIBOSOMAL RNA SMALL SUBUNIT METHYLTRANSFERASE E"/>
    <property type="match status" value="1"/>
</dbReference>
<comment type="similarity">
    <text evidence="2">Belongs to the RNA methyltransferase RsmE family.</text>
</comment>
<dbReference type="PANTHER" id="PTHR30027:SF3">
    <property type="entry name" value="16S RRNA (URACIL(1498)-N(3))-METHYLTRANSFERASE"/>
    <property type="match status" value="1"/>
</dbReference>